<dbReference type="GO" id="GO:0016779">
    <property type="term" value="F:nucleotidyltransferase activity"/>
    <property type="evidence" value="ECO:0007669"/>
    <property type="project" value="UniProtKB-ARBA"/>
</dbReference>
<dbReference type="AlphaFoldDB" id="A0A2G9YSB1"/>
<feature type="non-terminal residue" evidence="5">
    <location>
        <position position="1"/>
    </location>
</feature>
<evidence type="ECO:0000313" key="6">
    <source>
        <dbReference type="Proteomes" id="UP000229054"/>
    </source>
</evidence>
<keyword evidence="4" id="KW-0012">Acyltransferase</keyword>
<proteinExistence type="inferred from homology"/>
<dbReference type="SUPFAM" id="SSF51161">
    <property type="entry name" value="Trimeric LpxA-like enzymes"/>
    <property type="match status" value="1"/>
</dbReference>
<comment type="similarity">
    <text evidence="2">In the N-terminal section; belongs to the N-acetylglucosamine-1-phosphate uridyltransferase family.</text>
</comment>
<dbReference type="PANTHER" id="PTHR43584:SF8">
    <property type="entry name" value="N-ACETYLMURAMATE ALPHA-1-PHOSPHATE URIDYLYLTRANSFERASE"/>
    <property type="match status" value="1"/>
</dbReference>
<dbReference type="PANTHER" id="PTHR43584">
    <property type="entry name" value="NUCLEOTIDYL TRANSFERASE"/>
    <property type="match status" value="1"/>
</dbReference>
<organism evidence="5 6">
    <name type="scientific">Candidatus Nealsonbacteria bacterium CG23_combo_of_CG06-09_8_20_14_all_39_25</name>
    <dbReference type="NCBI Taxonomy" id="1974723"/>
    <lineage>
        <taxon>Bacteria</taxon>
        <taxon>Candidatus Nealsoniibacteriota</taxon>
    </lineage>
</organism>
<dbReference type="Proteomes" id="UP000229054">
    <property type="component" value="Unassembled WGS sequence"/>
</dbReference>
<dbReference type="InterPro" id="IPR050065">
    <property type="entry name" value="GlmU-like"/>
</dbReference>
<accession>A0A2G9YSB1</accession>
<evidence type="ECO:0000256" key="1">
    <source>
        <dbReference type="ARBA" id="ARBA00007707"/>
    </source>
</evidence>
<evidence type="ECO:0000256" key="3">
    <source>
        <dbReference type="ARBA" id="ARBA00022679"/>
    </source>
</evidence>
<protein>
    <recommendedName>
        <fullName evidence="7">Glucose-1-phosphate thymidylyltransferase</fullName>
    </recommendedName>
</protein>
<dbReference type="EMBL" id="PCRN01000077">
    <property type="protein sequence ID" value="PIP22126.1"/>
    <property type="molecule type" value="Genomic_DNA"/>
</dbReference>
<dbReference type="Pfam" id="PF00132">
    <property type="entry name" value="Hexapep"/>
    <property type="match status" value="2"/>
</dbReference>
<comment type="similarity">
    <text evidence="1">In the C-terminal section; belongs to the transferase hexapeptide repeat family.</text>
</comment>
<evidence type="ECO:0008006" key="7">
    <source>
        <dbReference type="Google" id="ProtNLM"/>
    </source>
</evidence>
<dbReference type="InterPro" id="IPR011004">
    <property type="entry name" value="Trimer_LpxA-like_sf"/>
</dbReference>
<dbReference type="InterPro" id="IPR001451">
    <property type="entry name" value="Hexapep"/>
</dbReference>
<comment type="caution">
    <text evidence="5">The sequence shown here is derived from an EMBL/GenBank/DDBJ whole genome shotgun (WGS) entry which is preliminary data.</text>
</comment>
<reference evidence="5 6" key="1">
    <citation type="submission" date="2017-09" db="EMBL/GenBank/DDBJ databases">
        <title>Depth-based differentiation of microbial function through sediment-hosted aquifers and enrichment of novel symbionts in the deep terrestrial subsurface.</title>
        <authorList>
            <person name="Probst A.J."/>
            <person name="Ladd B."/>
            <person name="Jarett J.K."/>
            <person name="Geller-Mcgrath D.E."/>
            <person name="Sieber C.M."/>
            <person name="Emerson J.B."/>
            <person name="Anantharaman K."/>
            <person name="Thomas B.C."/>
            <person name="Malmstrom R."/>
            <person name="Stieglmeier M."/>
            <person name="Klingl A."/>
            <person name="Woyke T."/>
            <person name="Ryan C.M."/>
            <person name="Banfield J.F."/>
        </authorList>
    </citation>
    <scope>NUCLEOTIDE SEQUENCE [LARGE SCALE GENOMIC DNA]</scope>
    <source>
        <strain evidence="5">CG23_combo_of_CG06-09_8_20_14_all_39_25</strain>
    </source>
</reference>
<sequence>IKAIGIYLLPQKFFEYYKKVPEHQYAFESALDLYAKENEARVVIVKEEPSSFKYPWHLFEVTKFLMDKYLGNKTHIGKNAKIYEGAVIKGPCYIGDNCVIGNNSLIREYVNLENDCLIGAFAEVTRSIFQEDIHTHSGYFGDSIFGKGCRLGAGTITANVRIDRGEIKSAVKEEKINTGLTSLGCIMGENTKTGVHCSLMPGVLIGSNCLIWPSSVVSGNIRDNTVFRLDK</sequence>
<evidence type="ECO:0000256" key="2">
    <source>
        <dbReference type="ARBA" id="ARBA00007947"/>
    </source>
</evidence>
<keyword evidence="3" id="KW-0808">Transferase</keyword>
<dbReference type="GO" id="GO:0016746">
    <property type="term" value="F:acyltransferase activity"/>
    <property type="evidence" value="ECO:0007669"/>
    <property type="project" value="UniProtKB-KW"/>
</dbReference>
<dbReference type="Gene3D" id="2.160.10.10">
    <property type="entry name" value="Hexapeptide repeat proteins"/>
    <property type="match status" value="1"/>
</dbReference>
<evidence type="ECO:0000313" key="5">
    <source>
        <dbReference type="EMBL" id="PIP22126.1"/>
    </source>
</evidence>
<gene>
    <name evidence="5" type="ORF">COX38_02295</name>
</gene>
<evidence type="ECO:0000256" key="4">
    <source>
        <dbReference type="ARBA" id="ARBA00023315"/>
    </source>
</evidence>
<name>A0A2G9YSB1_9BACT</name>